<proteinExistence type="predicted"/>
<dbReference type="PROSITE" id="PS50280">
    <property type="entry name" value="SET"/>
    <property type="match status" value="1"/>
</dbReference>
<dbReference type="InterPro" id="IPR050331">
    <property type="entry name" value="Zinc_finger"/>
</dbReference>
<keyword evidence="3" id="KW-0862">Zinc</keyword>
<dbReference type="SUPFAM" id="SSF82199">
    <property type="entry name" value="SET domain"/>
    <property type="match status" value="1"/>
</dbReference>
<dbReference type="PANTHER" id="PTHR16515:SF20">
    <property type="entry name" value="PR DOMAIN ZINC FINGER PROTEIN 12"/>
    <property type="match status" value="1"/>
</dbReference>
<evidence type="ECO:0000256" key="4">
    <source>
        <dbReference type="SAM" id="MobiDB-lite"/>
    </source>
</evidence>
<name>A0ABM1C512_LIMPO</name>
<feature type="domain" description="SET" evidence="6">
    <location>
        <begin position="71"/>
        <end position="187"/>
    </location>
</feature>
<evidence type="ECO:0000256" key="1">
    <source>
        <dbReference type="ARBA" id="ARBA00023015"/>
    </source>
</evidence>
<dbReference type="Pfam" id="PF21549">
    <property type="entry name" value="PRDM2_PR"/>
    <property type="match status" value="1"/>
</dbReference>
<keyword evidence="1" id="KW-0805">Transcription regulation</keyword>
<dbReference type="GeneID" id="106478302"/>
<dbReference type="SMART" id="SM00355">
    <property type="entry name" value="ZnF_C2H2"/>
    <property type="match status" value="3"/>
</dbReference>
<feature type="domain" description="C2H2-type" evidence="5">
    <location>
        <begin position="282"/>
        <end position="306"/>
    </location>
</feature>
<dbReference type="SUPFAM" id="SSF57667">
    <property type="entry name" value="beta-beta-alpha zinc fingers"/>
    <property type="match status" value="2"/>
</dbReference>
<dbReference type="Proteomes" id="UP000694941">
    <property type="component" value="Unplaced"/>
</dbReference>
<dbReference type="RefSeq" id="XP_013794286.1">
    <property type="nucleotide sequence ID" value="XM_013938832.2"/>
</dbReference>
<keyword evidence="2" id="KW-0804">Transcription</keyword>
<accession>A0ABM1C512</accession>
<keyword evidence="3" id="KW-0479">Metal-binding</keyword>
<evidence type="ECO:0000259" key="5">
    <source>
        <dbReference type="PROSITE" id="PS50157"/>
    </source>
</evidence>
<dbReference type="PROSITE" id="PS00028">
    <property type="entry name" value="ZINC_FINGER_C2H2_1"/>
    <property type="match status" value="3"/>
</dbReference>
<evidence type="ECO:0000256" key="2">
    <source>
        <dbReference type="ARBA" id="ARBA00023163"/>
    </source>
</evidence>
<keyword evidence="7" id="KW-1185">Reference proteome</keyword>
<evidence type="ECO:0000313" key="8">
    <source>
        <dbReference type="RefSeq" id="XP_013794286.1"/>
    </source>
</evidence>
<reference evidence="8" key="1">
    <citation type="submission" date="2025-08" db="UniProtKB">
        <authorList>
            <consortium name="RefSeq"/>
        </authorList>
    </citation>
    <scope>IDENTIFICATION</scope>
    <source>
        <tissue evidence="8">Muscle</tissue>
    </source>
</reference>
<dbReference type="Gene3D" id="3.30.160.60">
    <property type="entry name" value="Classic Zinc Finger"/>
    <property type="match status" value="3"/>
</dbReference>
<dbReference type="InterPro" id="IPR001214">
    <property type="entry name" value="SET_dom"/>
</dbReference>
<organism evidence="7 8">
    <name type="scientific">Limulus polyphemus</name>
    <name type="common">Atlantic horseshoe crab</name>
    <dbReference type="NCBI Taxonomy" id="6850"/>
    <lineage>
        <taxon>Eukaryota</taxon>
        <taxon>Metazoa</taxon>
        <taxon>Ecdysozoa</taxon>
        <taxon>Arthropoda</taxon>
        <taxon>Chelicerata</taxon>
        <taxon>Merostomata</taxon>
        <taxon>Xiphosura</taxon>
        <taxon>Limulidae</taxon>
        <taxon>Limulus</taxon>
    </lineage>
</organism>
<feature type="compositionally biased region" description="Basic residues" evidence="4">
    <location>
        <begin position="299"/>
        <end position="308"/>
    </location>
</feature>
<dbReference type="InterPro" id="IPR013087">
    <property type="entry name" value="Znf_C2H2_type"/>
</dbReference>
<keyword evidence="3" id="KW-0863">Zinc-finger</keyword>
<sequence>MESVVDFSESVDVPSDSEVEGEHQIITAELLHSYLYGRWRQWSGQPPPQHVQKKLEAELPEGLLTRTPVQLKLGVSTIPILHNGVFAAEWITKGTEMGPYPGVIRSKGDLWITSDTDKVWEIFDCSNGEVEEYVDSRTHVMCSWMTHVKCARNEQEQNLETFQVETSVYYRAMKDIAPEEELLVWYNSAIPQYMGIPVKLFSDDNKIEHSEDGRRKRFCPSSGSKVRCVVCRRGFNSRSNLRSHMRIHTLERPFVCKYCQKSFSQSSTLKNHVRLHTGERPYKCHVCHSAYSQLAGLRAHQKSSRHRPLVSERNGSSK</sequence>
<feature type="domain" description="C2H2-type" evidence="5">
    <location>
        <begin position="254"/>
        <end position="281"/>
    </location>
</feature>
<evidence type="ECO:0000313" key="7">
    <source>
        <dbReference type="Proteomes" id="UP000694941"/>
    </source>
</evidence>
<protein>
    <submittedName>
        <fullName evidence="8">PR domain zinc finger protein 12-like</fullName>
    </submittedName>
</protein>
<feature type="region of interest" description="Disordered" evidence="4">
    <location>
        <begin position="298"/>
        <end position="318"/>
    </location>
</feature>
<evidence type="ECO:0000256" key="3">
    <source>
        <dbReference type="PROSITE-ProRule" id="PRU00042"/>
    </source>
</evidence>
<feature type="domain" description="C2H2-type" evidence="5">
    <location>
        <begin position="226"/>
        <end position="253"/>
    </location>
</feature>
<evidence type="ECO:0000259" key="6">
    <source>
        <dbReference type="PROSITE" id="PS50280"/>
    </source>
</evidence>
<dbReference type="PROSITE" id="PS50157">
    <property type="entry name" value="ZINC_FINGER_C2H2_2"/>
    <property type="match status" value="3"/>
</dbReference>
<dbReference type="Gene3D" id="2.170.270.10">
    <property type="entry name" value="SET domain"/>
    <property type="match status" value="1"/>
</dbReference>
<dbReference type="InterPro" id="IPR046341">
    <property type="entry name" value="SET_dom_sf"/>
</dbReference>
<dbReference type="Pfam" id="PF00096">
    <property type="entry name" value="zf-C2H2"/>
    <property type="match status" value="2"/>
</dbReference>
<dbReference type="InterPro" id="IPR036236">
    <property type="entry name" value="Znf_C2H2_sf"/>
</dbReference>
<gene>
    <name evidence="8" type="primary">LOC106478302</name>
</gene>
<dbReference type="PANTHER" id="PTHR16515">
    <property type="entry name" value="PR DOMAIN ZINC FINGER PROTEIN"/>
    <property type="match status" value="1"/>
</dbReference>